<dbReference type="FunFam" id="1.25.40.800:FF:000001">
    <property type="entry name" value="CCR4-NOT transcription complex subunit 1"/>
    <property type="match status" value="1"/>
</dbReference>
<dbReference type="Pfam" id="PF23590">
    <property type="entry name" value="NOT1_connector"/>
    <property type="match status" value="1"/>
</dbReference>
<dbReference type="GO" id="GO:0000288">
    <property type="term" value="P:nuclear-transcribed mRNA catabolic process, deadenylation-dependent decay"/>
    <property type="evidence" value="ECO:0007669"/>
    <property type="project" value="TreeGrafter"/>
</dbReference>
<feature type="domain" description="CCR4-NOT transcription complex subunit 1 HEAT repeat" evidence="18">
    <location>
        <begin position="524"/>
        <end position="676"/>
    </location>
</feature>
<keyword evidence="3" id="KW-0963">Cytoplasm</keyword>
<keyword evidence="9" id="KW-0539">Nucleus</keyword>
<dbReference type="InterPro" id="IPR024557">
    <property type="entry name" value="CNOT1_dom_4"/>
</dbReference>
<evidence type="ECO:0000256" key="9">
    <source>
        <dbReference type="ARBA" id="ARBA00023242"/>
    </source>
</evidence>
<feature type="compositionally biased region" description="Polar residues" evidence="13">
    <location>
        <begin position="1324"/>
        <end position="1335"/>
    </location>
</feature>
<feature type="region of interest" description="Disordered" evidence="13">
    <location>
        <begin position="2511"/>
        <end position="2532"/>
    </location>
</feature>
<evidence type="ECO:0000259" key="17">
    <source>
        <dbReference type="Pfam" id="PF16417"/>
    </source>
</evidence>
<evidence type="ECO:0000256" key="3">
    <source>
        <dbReference type="ARBA" id="ARBA00022490"/>
    </source>
</evidence>
<dbReference type="FunFam" id="1.25.40.180:FF:000005">
    <property type="entry name" value="Ccr4-not transcription complex subunit 1 isoform"/>
    <property type="match status" value="1"/>
</dbReference>
<evidence type="ECO:0000313" key="21">
    <source>
        <dbReference type="EMBL" id="CAG6653088.1"/>
    </source>
</evidence>
<feature type="domain" description="CCR4-NOT transcription complex subunit 1 CAF1-binding" evidence="16">
    <location>
        <begin position="1081"/>
        <end position="1300"/>
    </location>
</feature>
<feature type="compositionally biased region" description="Gly residues" evidence="13">
    <location>
        <begin position="326"/>
        <end position="350"/>
    </location>
</feature>
<evidence type="ECO:0000256" key="1">
    <source>
        <dbReference type="ARBA" id="ARBA00004123"/>
    </source>
</evidence>
<dbReference type="GO" id="GO:0000932">
    <property type="term" value="C:P-body"/>
    <property type="evidence" value="ECO:0007669"/>
    <property type="project" value="TreeGrafter"/>
</dbReference>
<evidence type="ECO:0000259" key="18">
    <source>
        <dbReference type="Pfam" id="PF16418"/>
    </source>
</evidence>
<feature type="domain" description="CCR4-NOT transcription complex subunit 1 N-terminal" evidence="19">
    <location>
        <begin position="32"/>
        <end position="234"/>
    </location>
</feature>
<feature type="compositionally biased region" description="Low complexity" evidence="13">
    <location>
        <begin position="2511"/>
        <end position="2525"/>
    </location>
</feature>
<dbReference type="EMBL" id="HBUF01341940">
    <property type="protein sequence ID" value="CAG6704745.1"/>
    <property type="molecule type" value="Transcribed_RNA"/>
</dbReference>
<dbReference type="PANTHER" id="PTHR13162:SF8">
    <property type="entry name" value="CCR4-NOT TRANSCRIPTION COMPLEX SUBUNIT 1"/>
    <property type="match status" value="1"/>
</dbReference>
<dbReference type="Pfam" id="PF12842">
    <property type="entry name" value="DUF3819"/>
    <property type="match status" value="1"/>
</dbReference>
<evidence type="ECO:0000256" key="12">
    <source>
        <dbReference type="ARBA" id="ARBA00071432"/>
    </source>
</evidence>
<dbReference type="InterPro" id="IPR032191">
    <property type="entry name" value="CNOT1_CAF1_bind"/>
</dbReference>
<comment type="similarity">
    <text evidence="10">Belongs to the CNOT1 family.</text>
</comment>
<dbReference type="EMBL" id="HBUF01032637">
    <property type="protein sequence ID" value="CAG6615350.1"/>
    <property type="molecule type" value="Transcribed_RNA"/>
</dbReference>
<evidence type="ECO:0000256" key="10">
    <source>
        <dbReference type="ARBA" id="ARBA00025717"/>
    </source>
</evidence>
<evidence type="ECO:0000259" key="14">
    <source>
        <dbReference type="Pfam" id="PF04054"/>
    </source>
</evidence>
<organism evidence="21">
    <name type="scientific">Cacopsylla melanoneura</name>
    <dbReference type="NCBI Taxonomy" id="428564"/>
    <lineage>
        <taxon>Eukaryota</taxon>
        <taxon>Metazoa</taxon>
        <taxon>Ecdysozoa</taxon>
        <taxon>Arthropoda</taxon>
        <taxon>Hexapoda</taxon>
        <taxon>Insecta</taxon>
        <taxon>Pterygota</taxon>
        <taxon>Neoptera</taxon>
        <taxon>Paraneoptera</taxon>
        <taxon>Hemiptera</taxon>
        <taxon>Sternorrhyncha</taxon>
        <taxon>Psylloidea</taxon>
        <taxon>Psyllidae</taxon>
        <taxon>Psyllinae</taxon>
        <taxon>Cacopsylla</taxon>
    </lineage>
</organism>
<dbReference type="EMBL" id="HBUF01032635">
    <property type="protein sequence ID" value="CAG6615344.1"/>
    <property type="molecule type" value="Transcribed_RNA"/>
</dbReference>
<dbReference type="InterPro" id="IPR055104">
    <property type="entry name" value="CNOT1_1st"/>
</dbReference>
<dbReference type="Gene3D" id="1.25.40.180">
    <property type="match status" value="1"/>
</dbReference>
<dbReference type="EMBL" id="HBUF01172014">
    <property type="protein sequence ID" value="CAG6653088.1"/>
    <property type="molecule type" value="Transcribed_RNA"/>
</dbReference>
<feature type="region of interest" description="Disordered" evidence="13">
    <location>
        <begin position="1312"/>
        <end position="1352"/>
    </location>
</feature>
<dbReference type="GO" id="GO:0005634">
    <property type="term" value="C:nucleus"/>
    <property type="evidence" value="ECO:0007669"/>
    <property type="project" value="UniProtKB-SubCell"/>
</dbReference>
<dbReference type="EMBL" id="HBUF01341943">
    <property type="protein sequence ID" value="CAG6704750.1"/>
    <property type="molecule type" value="Transcribed_RNA"/>
</dbReference>
<dbReference type="Pfam" id="PF22940">
    <property type="entry name" value="CNOT1_1st"/>
    <property type="match status" value="1"/>
</dbReference>
<feature type="domain" description="CCR4-NOT transcription complex subunit 1-like NOT1 connector" evidence="20">
    <location>
        <begin position="1710"/>
        <end position="1917"/>
    </location>
</feature>
<dbReference type="EMBL" id="HBUF01597490">
    <property type="protein sequence ID" value="CAG6775168.1"/>
    <property type="molecule type" value="Transcribed_RNA"/>
</dbReference>
<evidence type="ECO:0000256" key="7">
    <source>
        <dbReference type="ARBA" id="ARBA00023158"/>
    </source>
</evidence>
<dbReference type="PANTHER" id="PTHR13162">
    <property type="entry name" value="CCR4-NOT TRANSCRIPTION COMPLEX"/>
    <property type="match status" value="1"/>
</dbReference>
<dbReference type="InterPro" id="IPR032194">
    <property type="entry name" value="CNOT1_HEAT"/>
</dbReference>
<feature type="region of interest" description="Disordered" evidence="13">
    <location>
        <begin position="1407"/>
        <end position="1429"/>
    </location>
</feature>
<evidence type="ECO:0000256" key="4">
    <source>
        <dbReference type="ARBA" id="ARBA00022491"/>
    </source>
</evidence>
<comment type="subcellular location">
    <subcellularLocation>
        <location evidence="2">Cytoplasm</location>
    </subcellularLocation>
    <subcellularLocation>
        <location evidence="1">Nucleus</location>
    </subcellularLocation>
</comment>
<evidence type="ECO:0000256" key="8">
    <source>
        <dbReference type="ARBA" id="ARBA00023163"/>
    </source>
</evidence>
<evidence type="ECO:0000259" key="19">
    <source>
        <dbReference type="Pfam" id="PF22940"/>
    </source>
</evidence>
<dbReference type="Pfam" id="PF16417">
    <property type="entry name" value="CNOT1_TTP_bind"/>
    <property type="match status" value="1"/>
</dbReference>
<name>A0A8D8WBQ9_9HEMI</name>
<evidence type="ECO:0000256" key="11">
    <source>
        <dbReference type="ARBA" id="ARBA00032531"/>
    </source>
</evidence>
<dbReference type="InterPro" id="IPR032193">
    <property type="entry name" value="CNOT1_TTP_bind"/>
</dbReference>
<dbReference type="InterPro" id="IPR040398">
    <property type="entry name" value="Not1"/>
</dbReference>
<keyword evidence="4" id="KW-0678">Repressor</keyword>
<dbReference type="Pfam" id="PF16415">
    <property type="entry name" value="CNOT1_CAF1_bind"/>
    <property type="match status" value="1"/>
</dbReference>
<evidence type="ECO:0000259" key="16">
    <source>
        <dbReference type="Pfam" id="PF16415"/>
    </source>
</evidence>
<keyword evidence="6" id="KW-0805">Transcription regulation</keyword>
<evidence type="ECO:0000259" key="15">
    <source>
        <dbReference type="Pfam" id="PF12842"/>
    </source>
</evidence>
<reference evidence="21" key="1">
    <citation type="submission" date="2021-05" db="EMBL/GenBank/DDBJ databases">
        <authorList>
            <person name="Alioto T."/>
            <person name="Alioto T."/>
            <person name="Gomez Garrido J."/>
        </authorList>
    </citation>
    <scope>NUCLEOTIDE SEQUENCE</scope>
</reference>
<keyword evidence="7" id="KW-0943">RNA-mediated gene silencing</keyword>
<dbReference type="GO" id="GO:0030015">
    <property type="term" value="C:CCR4-NOT core complex"/>
    <property type="evidence" value="ECO:0007669"/>
    <property type="project" value="InterPro"/>
</dbReference>
<dbReference type="GO" id="GO:0017148">
    <property type="term" value="P:negative regulation of translation"/>
    <property type="evidence" value="ECO:0007669"/>
    <property type="project" value="InterPro"/>
</dbReference>
<feature type="region of interest" description="Disordered" evidence="13">
    <location>
        <begin position="321"/>
        <end position="351"/>
    </location>
</feature>
<dbReference type="GO" id="GO:0060090">
    <property type="term" value="F:molecular adaptor activity"/>
    <property type="evidence" value="ECO:0007669"/>
    <property type="project" value="TreeGrafter"/>
</dbReference>
<feature type="domain" description="CCR4-NOT transcription complex subunit 1" evidence="15">
    <location>
        <begin position="1464"/>
        <end position="1611"/>
    </location>
</feature>
<dbReference type="Gene3D" id="1.25.40.840">
    <property type="entry name" value="CCR4-NOT transcription complex subunit 1 TTP binding domain"/>
    <property type="match status" value="1"/>
</dbReference>
<evidence type="ECO:0000256" key="2">
    <source>
        <dbReference type="ARBA" id="ARBA00004496"/>
    </source>
</evidence>
<dbReference type="Pfam" id="PF04054">
    <property type="entry name" value="Not1"/>
    <property type="match status" value="1"/>
</dbReference>
<keyword evidence="5" id="KW-0810">Translation regulation</keyword>
<evidence type="ECO:0000256" key="5">
    <source>
        <dbReference type="ARBA" id="ARBA00022845"/>
    </source>
</evidence>
<dbReference type="FunFam" id="1.25.40.840:FF:000001">
    <property type="entry name" value="Ccr4-not transcription complex subunit 1 isoform"/>
    <property type="match status" value="1"/>
</dbReference>
<dbReference type="InterPro" id="IPR007196">
    <property type="entry name" value="CCR4-Not_Not1_C"/>
</dbReference>
<dbReference type="GO" id="GO:0031047">
    <property type="term" value="P:regulatory ncRNA-mediated gene silencing"/>
    <property type="evidence" value="ECO:0007669"/>
    <property type="project" value="UniProtKB-KW"/>
</dbReference>
<evidence type="ECO:0000259" key="20">
    <source>
        <dbReference type="Pfam" id="PF23590"/>
    </source>
</evidence>
<dbReference type="EMBL" id="HBUF01032636">
    <property type="protein sequence ID" value="CAG6615347.1"/>
    <property type="molecule type" value="Transcribed_RNA"/>
</dbReference>
<dbReference type="Pfam" id="PF16418">
    <property type="entry name" value="CNOT1_HEAT"/>
    <property type="match status" value="1"/>
</dbReference>
<accession>A0A8D8WBQ9</accession>
<dbReference type="FunFam" id="1.25.40.790:FF:000001">
    <property type="entry name" value="Ccr4-not transcription complex subunit 1 isoform"/>
    <property type="match status" value="1"/>
</dbReference>
<keyword evidence="8" id="KW-0804">Transcription</keyword>
<sequence length="2532" mass="282416">MNLDSLSLSLSQISYLVSNLNKKNFKATCEELNQLIVTQGFEADRHFLHCLFLYVDLSTEGIKNSRDSVHIQLLSQECGKLLIKPAFVSTLCFALNPFEKQTNLKASSQLLPNLSHVLKLNRLQEVVFGLTLLYTSNQEIHNFALVFVKQKLIELINSYITTASGTSPEEGGLDDCSPEILHFILYTIQSHQLNNNNSNNKDNFGISPQVISDFYQVLKRDFPPDRVPIVLKPLIYQKTPPPLDTETTVPVMANAMLDSSLAELIIEIGYGFCSSVEECRHQLVTLGVRDLGPSATAKVLSMMVRSHTGLDDPLANSSFWPSQSGGDIGSQGGKDKQSGGGGVEGGGGGASPSTWNVEVFVQAIKEISPNLSWHDVLRELDHAEFIIKDRAGFSLLFTALRLGLQSQGFHPDQFPVELIYRHWKHAESQVTLIQHILKNSDIFCFADYPFLSASAELLKVQPDFDNKDIGSWRSLQLIDTVLYFAERGLFTQAQEIFKVPMQLCPDVLTLGLLQVNAPLSVFRQDLLSNLMPIFLGNHPNSAILLHHAWNSPHISIKQIVMHSMAEWCQRGDYDQSRLSRILEVAQDLKALNLLLNATSFPFIIDLACLASRREYLKLEKWLTDKIREHGEPFVSACIKFIQKRCPQVMGGVMKDEMPKGAQISHETLTTMVACIQSFAGSVSPEMSEVIMQLLSNCSLMFKRQPPPGVLNRGRGGLEGGFNPAQLFAPPQQQVDPLASLGSSLAGLNLASAPPSSSAFSLAGGLGPLVSTTPGSPSRLIPPPSQSPAFLMPQLGGQVVSGGNMGARLGHQAQQGQQGNKAFDTTSRLGDMSTATGPFFPEVTPVSKEIEDEANSYFQRIYNHPPHPTLSIDEVLEMLKKFKDSNIKREQDVFNCMLKNLFEEYRFFPQYPDKELQITAQLFGGIVEHGLVSNFMHLGLGLRFVLDAIRKPHGSKMYYFGIAALDRFKSKLKDYPKYCDHLAGIPHFNEFPTHLIEYIEYGKQAVEPPNRPQGSVLPPSLHGAVGNQLGFKSVTQTTTTTTTTSVISKVTNTALLTTRPSIANATNIDTLLVATETDDKIVVPPENIMDKVGFVFNNLSQLNLNTKCDELRNLVTEEYWLWLSQYLVMKRASIEFNFHVLYSNFLDEIKLPEVTDMVIKETYRNIKVLLRSDKGIANFSDRTLLKNLGHWLGMLTLGRNRPILMVDLDLKSLVAEAYKKGQQELLYVVPFVAKVMESCSRSKIFKIPNPWTTAILNVLAELHSEPDLKLNLKFEIEVLCKNLQMDIIDLTPSYYLKDPDSLKFSELQLATKKQPAQHEPAAVQMATSHSQQSTPVLQPPSQPLHTPNADAADNFRFSGVNSLGLSNNTSWLPLGGAAGASLSLGSTGPGLNADELLAQINAQAAGSTGGAPSMAAAAQSSTPPLSAMQPPEPRYSYASINVSNTGNIAPHIVINSQLALFQAQPVLKPLVRTAVERSIHEWISLVVERAVKIAVNTAEQIVKKDFALDPDEGRMRSAAHHIARNLTAGMAMITCRDQLQQSIKANLKHLFTTAITNATPQQKELMDQTVTICAGDNMELACAFIQKTAIEKALPDIDKHLTSEYERRKHARSEQRRYCDSQVLTYQAERMPEQIRLKVGGVTPQQMGVYEEFARNIPGFQPLSERDAALFLPKPEPPPPQPPSVLPASLMQQTSQPSQLNAFNGVDEMGAIYDKLINEVELFLSPLVSLVGVQNTLLPQSLHALIEALMVLRRTRDAHSAVSLIQKVIENLLDGHTHIPNDPELSLRYKDLHLRIVKALQDLRAFGVQWTNKQITRCLIECREEYKYNLEAVDTLIRAHLIHLPQYDLALAHSMENGLNYVAVAFCMRLLQHYLVEERGTAGVTESDMLNTIDVLVRIASHHRQPPEGLTGLIDILRANHDSVQAPMLVERAPGAQTLNSGLPNFSLNAATGPAVHIHSGILQVRGIRDLDDPPGLFEKTEYLLREWVTIYHSPAGVKDPNKAFTLFVHQMNCHGILKSDELITRFFRFATSLVVEISYRLIPDLAVSPTPTRSKMFQTLDAYAKLIALLVKHSGSGEHANSNTKINLLNKVLGIISGVLITDQESRQHEFHQLPYHRIFIMLFLELNVPDPVLEAINFQVLSAYCSVLHILRPSKQPGFAYAWLEIVAHRTFIGRMLVITPHQKGWPLYAQLLIDIFKFLAPFLRNVELSKPNLTFYKGVLRVLLVLLHDFPEFLCDYHYQFCDVIPANCIQMRNLILSAFPGNMRLPDPFTPNLKVDTLADINQAPRMHADFASLIQPASFKKDLDAYLKTRSPVTFLAEVRAAVQVSHEPGSRYNTELMNAIVLYVGTQAIISIRAKAVSPNNKTIAHSAHMDIFLNFAVDLDTEGRYLFLNAIANQLRYPNSHTHYFSCLLLYLFAEANTEAIQEQITRVLLERLIVNRPHPWGLLITFIELIKNPVYKFWDHEFVHCAPEIEKLFESVARSCMVQKHTSATPTEHDINSDMKMMLQQPQAQQMNSQQQQQSASFPMA</sequence>
<evidence type="ECO:0000256" key="13">
    <source>
        <dbReference type="SAM" id="MobiDB-lite"/>
    </source>
</evidence>
<feature type="domain" description="CCR4-NOT transcription complex subunit 1 TTP binding" evidence="17">
    <location>
        <begin position="844"/>
        <end position="1008"/>
    </location>
</feature>
<proteinExistence type="inferred from homology"/>
<feature type="domain" description="CCR4-Not complex component Not1 C-terminal" evidence="14">
    <location>
        <begin position="2126"/>
        <end position="2484"/>
    </location>
</feature>
<dbReference type="InterPro" id="IPR038535">
    <property type="entry name" value="CNOT1_TTP_bind_sf"/>
</dbReference>
<dbReference type="Gene3D" id="1.25.40.800">
    <property type="match status" value="1"/>
</dbReference>
<dbReference type="Gene3D" id="1.25.40.790">
    <property type="match status" value="1"/>
</dbReference>
<dbReference type="EMBL" id="HBUF01032638">
    <property type="protein sequence ID" value="CAG6615353.1"/>
    <property type="molecule type" value="Transcribed_RNA"/>
</dbReference>
<protein>
    <recommendedName>
        <fullName evidence="12">CCR4-NOT transcription complex subunit 1</fullName>
    </recommendedName>
    <alternativeName>
        <fullName evidence="11">CCR4-associated factor 1</fullName>
    </alternativeName>
</protein>
<dbReference type="InterPro" id="IPR055454">
    <property type="entry name" value="CNOT1-like_NOT1_connector"/>
</dbReference>
<evidence type="ECO:0000256" key="6">
    <source>
        <dbReference type="ARBA" id="ARBA00023015"/>
    </source>
</evidence>
<dbReference type="CDD" id="cd20710">
    <property type="entry name" value="NOT1_connector"/>
    <property type="match status" value="1"/>
</dbReference>